<dbReference type="AlphaFoldDB" id="A0AAD6E715"/>
<evidence type="ECO:0000313" key="2">
    <source>
        <dbReference type="EMBL" id="KAJ5603193.1"/>
    </source>
</evidence>
<reference evidence="2" key="1">
    <citation type="journal article" date="2023" name="IMA Fungus">
        <title>Comparative genomic study of the Penicillium genus elucidates a diverse pangenome and 15 lateral gene transfer events.</title>
        <authorList>
            <person name="Petersen C."/>
            <person name="Sorensen T."/>
            <person name="Nielsen M.R."/>
            <person name="Sondergaard T.E."/>
            <person name="Sorensen J.L."/>
            <person name="Fitzpatrick D.A."/>
            <person name="Frisvad J.C."/>
            <person name="Nielsen K.L."/>
        </authorList>
    </citation>
    <scope>NUCLEOTIDE SEQUENCE</scope>
    <source>
        <strain evidence="2">IBT 12815</strain>
    </source>
</reference>
<proteinExistence type="predicted"/>
<evidence type="ECO:0000256" key="1">
    <source>
        <dbReference type="SAM" id="MobiDB-lite"/>
    </source>
</evidence>
<feature type="compositionally biased region" description="Polar residues" evidence="1">
    <location>
        <begin position="1"/>
        <end position="28"/>
    </location>
</feature>
<comment type="caution">
    <text evidence="2">The sequence shown here is derived from an EMBL/GenBank/DDBJ whole genome shotgun (WGS) entry which is preliminary data.</text>
</comment>
<evidence type="ECO:0000313" key="3">
    <source>
        <dbReference type="Proteomes" id="UP001213799"/>
    </source>
</evidence>
<name>A0AAD6E715_9EURO</name>
<accession>A0AAD6E715</accession>
<dbReference type="GeneID" id="81587448"/>
<gene>
    <name evidence="2" type="ORF">N7537_006149</name>
</gene>
<dbReference type="RefSeq" id="XP_056752991.1">
    <property type="nucleotide sequence ID" value="XM_056897206.1"/>
</dbReference>
<organism evidence="2 3">
    <name type="scientific">Penicillium hordei</name>
    <dbReference type="NCBI Taxonomy" id="40994"/>
    <lineage>
        <taxon>Eukaryota</taxon>
        <taxon>Fungi</taxon>
        <taxon>Dikarya</taxon>
        <taxon>Ascomycota</taxon>
        <taxon>Pezizomycotina</taxon>
        <taxon>Eurotiomycetes</taxon>
        <taxon>Eurotiomycetidae</taxon>
        <taxon>Eurotiales</taxon>
        <taxon>Aspergillaceae</taxon>
        <taxon>Penicillium</taxon>
    </lineage>
</organism>
<keyword evidence="3" id="KW-1185">Reference proteome</keyword>
<feature type="region of interest" description="Disordered" evidence="1">
    <location>
        <begin position="296"/>
        <end position="349"/>
    </location>
</feature>
<dbReference type="EMBL" id="JAQJAE010000003">
    <property type="protein sequence ID" value="KAJ5603193.1"/>
    <property type="molecule type" value="Genomic_DNA"/>
</dbReference>
<feature type="region of interest" description="Disordered" evidence="1">
    <location>
        <begin position="1"/>
        <end position="46"/>
    </location>
</feature>
<sequence>MVNSSQASEKSVNQTQDKAASAKESNAPSPIDGVAWSLDSTSSGVTPSVNSITVKDLLPVIQKMKGTLERSRLIVDQEPIDNNEDLKGMAGESDDPCGDMEDLERTVRSAEFYTLYGDYMGRVWNCLELTSRDVDGFWPSGVVAVAEKLTQEEGFGGGEVSETLAGVLQRLEKRGLSVSSDVAKKAIFGYAKRNLICHGAPRRLNDKDTRNTIASHVAGLERLLPDDQKADHSHWTRLVKLWNERGSYLEDMRKSAPETSLSPVQDASRFLASPPQNAKEKEEFTQALETGLFQDELDLLSREGGPRRQDTPRRTRESTRSDPLDGVPSKRKMDLTPSPSSLRPLKRQK</sequence>
<protein>
    <submittedName>
        <fullName evidence="2">Uncharacterized protein</fullName>
    </submittedName>
</protein>
<feature type="compositionally biased region" description="Basic and acidic residues" evidence="1">
    <location>
        <begin position="299"/>
        <end position="323"/>
    </location>
</feature>
<reference evidence="2" key="2">
    <citation type="submission" date="2023-01" db="EMBL/GenBank/DDBJ databases">
        <authorList>
            <person name="Petersen C."/>
        </authorList>
    </citation>
    <scope>NUCLEOTIDE SEQUENCE</scope>
    <source>
        <strain evidence="2">IBT 12815</strain>
    </source>
</reference>
<dbReference type="Proteomes" id="UP001213799">
    <property type="component" value="Unassembled WGS sequence"/>
</dbReference>